<dbReference type="EMBL" id="NUTL01000189">
    <property type="protein sequence ID" value="PHE86278.1"/>
    <property type="molecule type" value="Genomic_DNA"/>
</dbReference>
<proteinExistence type="predicted"/>
<comment type="caution">
    <text evidence="1">The sequence shown here is derived from an EMBL/GenBank/DDBJ whole genome shotgun (WGS) entry which is preliminary data.</text>
</comment>
<gene>
    <name evidence="1" type="ORF">COF81_28480</name>
</gene>
<name>A0ABD6SXI2_9BACI</name>
<protein>
    <submittedName>
        <fullName evidence="1">N-acetylmuramoyl-L-alanine amidase</fullName>
    </submittedName>
</protein>
<dbReference type="AlphaFoldDB" id="A0ABD6SXI2"/>
<sequence length="82" mass="9262">MVFVGTVNAGLGFTIDTKVMVDGSPQYKVRNSKGATYYVTANEAHVYAKLELQKSIHLKDALLYNIFFTVCLLRKLERYLAN</sequence>
<dbReference type="Proteomes" id="UP000221918">
    <property type="component" value="Unassembled WGS sequence"/>
</dbReference>
<organism evidence="1 2">
    <name type="scientific">Bacillus pseudomycoides</name>
    <dbReference type="NCBI Taxonomy" id="64104"/>
    <lineage>
        <taxon>Bacteria</taxon>
        <taxon>Bacillati</taxon>
        <taxon>Bacillota</taxon>
        <taxon>Bacilli</taxon>
        <taxon>Bacillales</taxon>
        <taxon>Bacillaceae</taxon>
        <taxon>Bacillus</taxon>
        <taxon>Bacillus cereus group</taxon>
    </lineage>
</organism>
<evidence type="ECO:0000313" key="2">
    <source>
        <dbReference type="Proteomes" id="UP000221918"/>
    </source>
</evidence>
<evidence type="ECO:0000313" key="1">
    <source>
        <dbReference type="EMBL" id="PHE86278.1"/>
    </source>
</evidence>
<accession>A0ABD6SXI2</accession>
<reference evidence="1 2" key="1">
    <citation type="submission" date="2017-09" db="EMBL/GenBank/DDBJ databases">
        <title>Large-scale bioinformatics analysis of Bacillus genomes uncovers conserved roles of natural products in bacterial physiology.</title>
        <authorList>
            <consortium name="Agbiome Team Llc"/>
            <person name="Bleich R.M."/>
            <person name="Grubbs K.J."/>
            <person name="Santa Maria K.C."/>
            <person name="Allen S.E."/>
            <person name="Farag S."/>
            <person name="Shank E.A."/>
            <person name="Bowers A."/>
        </authorList>
    </citation>
    <scope>NUCLEOTIDE SEQUENCE [LARGE SCALE GENOMIC DNA]</scope>
    <source>
        <strain evidence="1 2">AFS037265</strain>
    </source>
</reference>